<evidence type="ECO:0000313" key="2">
    <source>
        <dbReference type="Proteomes" id="UP000829420"/>
    </source>
</evidence>
<proteinExistence type="predicted"/>
<dbReference type="Proteomes" id="UP000829420">
    <property type="component" value="Chromosome"/>
</dbReference>
<dbReference type="EMBL" id="CP093255">
    <property type="protein sequence ID" value="UNH39943.1"/>
    <property type="molecule type" value="Genomic_DNA"/>
</dbReference>
<organism evidence="1 2">
    <name type="scientific">Moellerella wisconsensis</name>
    <dbReference type="NCBI Taxonomy" id="158849"/>
    <lineage>
        <taxon>Bacteria</taxon>
        <taxon>Pseudomonadati</taxon>
        <taxon>Pseudomonadota</taxon>
        <taxon>Gammaproteobacteria</taxon>
        <taxon>Enterobacterales</taxon>
        <taxon>Morganellaceae</taxon>
        <taxon>Moellerella</taxon>
    </lineage>
</organism>
<protein>
    <submittedName>
        <fullName evidence="1">DUF3037 domain-containing protein</fullName>
    </submittedName>
</protein>
<sequence length="273" mass="31537">MNIPLLYSIIRYTPYAETEEFANVGVVICSPKTGELVFSLAKRNDARIRHFFKDDSIFNIIKPVIEDELITASKIVASLSAPEKIRDFFFNITEPRESVFRYSPTRVLMAKSINVELERLFAQFVKQSGHTREKREEVLASELRRRFQRHEELKNSFKKLELGGELTKFNMPLVASVEGDILCAIKPLVFAQNDPSKMLEHCDKWVARIKRAASENILKFSNVLLTIEHSKKLKSHEVKAIDEIKFTLDGHKITHFNFHDKDSIVDFAKLKLI</sequence>
<evidence type="ECO:0000313" key="1">
    <source>
        <dbReference type="EMBL" id="UNH39943.1"/>
    </source>
</evidence>
<accession>A0ACD3Y9Y4</accession>
<gene>
    <name evidence="1" type="ORF">MNY70_05735</name>
</gene>
<keyword evidence="2" id="KW-1185">Reference proteome</keyword>
<name>A0ACD3Y9Y4_9GAMM</name>
<reference evidence="1" key="1">
    <citation type="submission" date="2022-03" db="EMBL/GenBank/DDBJ databases">
        <title>ESBL-producing Moellerella wisconsensis and Escherichia marmotae isolated from wild game meat.</title>
        <authorList>
            <person name="Biggel M."/>
        </authorList>
    </citation>
    <scope>NUCLEOTIDE SEQUENCE</scope>
    <source>
        <strain evidence="1">W1</strain>
    </source>
</reference>